<dbReference type="Proteomes" id="UP000027192">
    <property type="component" value="Unassembled WGS sequence"/>
</dbReference>
<protein>
    <recommendedName>
        <fullName evidence="3">Lipoprotein</fullName>
    </recommendedName>
</protein>
<reference evidence="1 2" key="1">
    <citation type="submission" date="2014-04" db="EMBL/GenBank/DDBJ databases">
        <title>Draft genome sequence of Photobacterium halotolerans S2753: a solonamide, ngercheumicin and holomycin producer.</title>
        <authorList>
            <person name="Machado H.R."/>
            <person name="Gram L."/>
        </authorList>
    </citation>
    <scope>NUCLEOTIDE SEQUENCE [LARGE SCALE GENOMIC DNA]</scope>
    <source>
        <strain evidence="1 2">S2753</strain>
    </source>
</reference>
<dbReference type="PROSITE" id="PS51257">
    <property type="entry name" value="PROKAR_LIPOPROTEIN"/>
    <property type="match status" value="1"/>
</dbReference>
<organism evidence="1 2">
    <name type="scientific">Photobacterium galatheae</name>
    <dbReference type="NCBI Taxonomy" id="1654360"/>
    <lineage>
        <taxon>Bacteria</taxon>
        <taxon>Pseudomonadati</taxon>
        <taxon>Pseudomonadota</taxon>
        <taxon>Gammaproteobacteria</taxon>
        <taxon>Vibrionales</taxon>
        <taxon>Vibrionaceae</taxon>
        <taxon>Photobacterium</taxon>
    </lineage>
</organism>
<name>A0A066RR06_9GAMM</name>
<keyword evidence="2" id="KW-1185">Reference proteome</keyword>
<dbReference type="AlphaFoldDB" id="A0A066RR06"/>
<dbReference type="STRING" id="1654360.EA58_03755"/>
<comment type="caution">
    <text evidence="1">The sequence shown here is derived from an EMBL/GenBank/DDBJ whole genome shotgun (WGS) entry which is preliminary data.</text>
</comment>
<accession>A0A066RR06</accession>
<evidence type="ECO:0000313" key="2">
    <source>
        <dbReference type="Proteomes" id="UP000027192"/>
    </source>
</evidence>
<proteinExistence type="predicted"/>
<evidence type="ECO:0008006" key="3">
    <source>
        <dbReference type="Google" id="ProtNLM"/>
    </source>
</evidence>
<sequence length="389" mass="44226">MTVNFLKVIFLMFTFVALISCSCRIDDFHVSEKVKYHSVKKDFFQDPKPFSDFDRRGYDGKRILRRLSTGKYNSMVSIMFTGANVNRKTLLVEPKDKVEDWLYETMLEGVNSNAVFYDKDYATLNEKIIFSNSKAFRFTEKNGYEFIDYLPVLDTLGYGAVLNGSVLEPIVIYRESYGPVRKQFLTLYSSKVKGWMKAIELKCNVSLLTTVVSSGSKLFFKCGNDGVGVFDSQNMSTVYYKFDVGAIYNLFESPDKNGVIIASFKKSGKSYIYSAYKLESGSLDEINSLKGGRVYDVSRIDDDVFVSVGNSSFITDLNFKVKRNIFTQKTCLSHLLNKLNVYLFCLSDASMVEKVFSNSGIEFPLEFNEVYYSSDGLMNLVEKTSEIGI</sequence>
<dbReference type="RefSeq" id="WP_036748983.1">
    <property type="nucleotide sequence ID" value="NZ_JAGSGC010000002.1"/>
</dbReference>
<dbReference type="EMBL" id="JMIB01000005">
    <property type="protein sequence ID" value="KDM92880.1"/>
    <property type="molecule type" value="Genomic_DNA"/>
</dbReference>
<evidence type="ECO:0000313" key="1">
    <source>
        <dbReference type="EMBL" id="KDM92880.1"/>
    </source>
</evidence>
<gene>
    <name evidence="1" type="ORF">EA58_03755</name>
</gene>